<reference evidence="3" key="1">
    <citation type="submission" date="2023-01" db="EMBL/GenBank/DDBJ databases">
        <title>Genome assembly of the deep-sea coral Lophelia pertusa.</title>
        <authorList>
            <person name="Herrera S."/>
            <person name="Cordes E."/>
        </authorList>
    </citation>
    <scope>NUCLEOTIDE SEQUENCE</scope>
    <source>
        <strain evidence="3">USNM1676648</strain>
        <tissue evidence="3">Polyp</tissue>
    </source>
</reference>
<evidence type="ECO:0000256" key="1">
    <source>
        <dbReference type="ARBA" id="ARBA00023254"/>
    </source>
</evidence>
<dbReference type="OrthoDB" id="6351423at2759"/>
<accession>A0A9X0CNL8</accession>
<dbReference type="PANTHER" id="PTHR28575">
    <property type="entry name" value="MEIOSIS-SPECIFIC PROTEIN MEI4"/>
    <property type="match status" value="1"/>
</dbReference>
<name>A0A9X0CNL8_9CNID</name>
<dbReference type="InterPro" id="IPR025888">
    <property type="entry name" value="MEI4"/>
</dbReference>
<protein>
    <submittedName>
        <fullName evidence="3">Meiosis-specific protein mei4</fullName>
    </submittedName>
</protein>
<dbReference type="PANTHER" id="PTHR28575:SF1">
    <property type="entry name" value="MEIOSIS-SPECIFIC PROTEIN MEI4"/>
    <property type="match status" value="1"/>
</dbReference>
<dbReference type="GO" id="GO:0042138">
    <property type="term" value="P:meiotic DNA double-strand break formation"/>
    <property type="evidence" value="ECO:0007669"/>
    <property type="project" value="InterPro"/>
</dbReference>
<dbReference type="GO" id="GO:0007283">
    <property type="term" value="P:spermatogenesis"/>
    <property type="evidence" value="ECO:0007669"/>
    <property type="project" value="TreeGrafter"/>
</dbReference>
<dbReference type="GO" id="GO:0048477">
    <property type="term" value="P:oogenesis"/>
    <property type="evidence" value="ECO:0007669"/>
    <property type="project" value="TreeGrafter"/>
</dbReference>
<dbReference type="GO" id="GO:0006310">
    <property type="term" value="P:DNA recombination"/>
    <property type="evidence" value="ECO:0007669"/>
    <property type="project" value="InterPro"/>
</dbReference>
<dbReference type="AlphaFoldDB" id="A0A9X0CNL8"/>
<dbReference type="Proteomes" id="UP001163046">
    <property type="component" value="Unassembled WGS sequence"/>
</dbReference>
<dbReference type="GO" id="GO:0000800">
    <property type="term" value="C:lateral element"/>
    <property type="evidence" value="ECO:0007669"/>
    <property type="project" value="TreeGrafter"/>
</dbReference>
<comment type="similarity">
    <text evidence="2">Belongs to the MEI4L family.</text>
</comment>
<keyword evidence="1" id="KW-0469">Meiosis</keyword>
<evidence type="ECO:0000313" key="3">
    <source>
        <dbReference type="EMBL" id="KAJ7369701.1"/>
    </source>
</evidence>
<dbReference type="GO" id="GO:0007129">
    <property type="term" value="P:homologous chromosome pairing at meiosis"/>
    <property type="evidence" value="ECO:0007669"/>
    <property type="project" value="TreeGrafter"/>
</dbReference>
<sequence length="356" mass="40960">MADEYEFYVQASVRGYHAYFVDATVYIGEVMDCEMEPENDHDRYAVAAVTVIKRKPKDVTVKSYLKELLKNLQFQDGNLNKKVAEWNKLFLQRQQDWMSVFFSKTDMDIDAAPSSLCSGNELSCSRIQTPERYMHLLKTVTLQCKSVENHVCLLKEESTLMRNTLIGAIEFLTMVTQHSKESLPVPKQMYLACFNKIQEIPFAMDDCSEVKPKMEQLVDCLIKCLLQWKCASLCVETRDILLSVGNSSLLRDVCLLRLTWHVRDFATSLQLVAKEELEFGSKVTAYQNIFHALLVLEDMLRENPRSETVSSISCQLNASLLHISQAFPVFSHFLWRLQVLLMQLPSFSKPQELNIL</sequence>
<dbReference type="EMBL" id="MU826891">
    <property type="protein sequence ID" value="KAJ7369701.1"/>
    <property type="molecule type" value="Genomic_DNA"/>
</dbReference>
<keyword evidence="4" id="KW-1185">Reference proteome</keyword>
<comment type="caution">
    <text evidence="3">The sequence shown here is derived from an EMBL/GenBank/DDBJ whole genome shotgun (WGS) entry which is preliminary data.</text>
</comment>
<evidence type="ECO:0000256" key="2">
    <source>
        <dbReference type="ARBA" id="ARBA00093453"/>
    </source>
</evidence>
<evidence type="ECO:0000313" key="4">
    <source>
        <dbReference type="Proteomes" id="UP001163046"/>
    </source>
</evidence>
<proteinExistence type="inferred from homology"/>
<gene>
    <name evidence="3" type="primary">MEI4</name>
    <name evidence="3" type="ORF">OS493_036983</name>
</gene>
<organism evidence="3 4">
    <name type="scientific">Desmophyllum pertusum</name>
    <dbReference type="NCBI Taxonomy" id="174260"/>
    <lineage>
        <taxon>Eukaryota</taxon>
        <taxon>Metazoa</taxon>
        <taxon>Cnidaria</taxon>
        <taxon>Anthozoa</taxon>
        <taxon>Hexacorallia</taxon>
        <taxon>Scleractinia</taxon>
        <taxon>Caryophylliina</taxon>
        <taxon>Caryophylliidae</taxon>
        <taxon>Desmophyllum</taxon>
    </lineage>
</organism>